<dbReference type="AlphaFoldDB" id="A0A7W7SXI4"/>
<evidence type="ECO:0000313" key="4">
    <source>
        <dbReference type="Proteomes" id="UP000542674"/>
    </source>
</evidence>
<sequence length="250" mass="26352">MGGYGFVGTGAITAAVVEGLGGGEIHLSPRGREVGRVLADRFPGVRVCATNQEVLDRADVVVLAVRPPVAPDVLPGLEFRPDHVVVSAIAGLEIARLRDWTGPVAAIVRSIPLPGAARGRSLTALYPDHPVARDLFERVGGVVVPEEERTLDAFSTVTGTFAAYLEYLTTITRWLADQGVAAGTASAYLRHIHGTLGESLPAAESLTALSAEFTTPGGLNERFATTLRAAGVPDTVRRTLDELLAGLRDR</sequence>
<organism evidence="3 4">
    <name type="scientific">Saccharothrix violaceirubra</name>
    <dbReference type="NCBI Taxonomy" id="413306"/>
    <lineage>
        <taxon>Bacteria</taxon>
        <taxon>Bacillati</taxon>
        <taxon>Actinomycetota</taxon>
        <taxon>Actinomycetes</taxon>
        <taxon>Pseudonocardiales</taxon>
        <taxon>Pseudonocardiaceae</taxon>
        <taxon>Saccharothrix</taxon>
    </lineage>
</organism>
<dbReference type="SUPFAM" id="SSF51735">
    <property type="entry name" value="NAD(P)-binding Rossmann-fold domains"/>
    <property type="match status" value="1"/>
</dbReference>
<protein>
    <submittedName>
        <fullName evidence="3">Pyrroline-5-carboxylate reductase</fullName>
        <ecNumber evidence="3">1.5.1.2</ecNumber>
    </submittedName>
</protein>
<comment type="caution">
    <text evidence="3">The sequence shown here is derived from an EMBL/GenBank/DDBJ whole genome shotgun (WGS) entry which is preliminary data.</text>
</comment>
<evidence type="ECO:0000259" key="2">
    <source>
        <dbReference type="Pfam" id="PF03807"/>
    </source>
</evidence>
<dbReference type="PANTHER" id="PTHR11645:SF13">
    <property type="entry name" value="PYRROLINE-5-CARBOXYLATE REDUCTASE CATALYTIC N-TERMINAL DOMAIN-CONTAINING PROTEIN"/>
    <property type="match status" value="1"/>
</dbReference>
<dbReference type="Proteomes" id="UP000542674">
    <property type="component" value="Unassembled WGS sequence"/>
</dbReference>
<dbReference type="InterPro" id="IPR028939">
    <property type="entry name" value="P5C_Rdtase_cat_N"/>
</dbReference>
<name>A0A7W7SXI4_9PSEU</name>
<evidence type="ECO:0000256" key="1">
    <source>
        <dbReference type="ARBA" id="ARBA00005525"/>
    </source>
</evidence>
<keyword evidence="3" id="KW-0560">Oxidoreductase</keyword>
<dbReference type="Pfam" id="PF03807">
    <property type="entry name" value="F420_oxidored"/>
    <property type="match status" value="1"/>
</dbReference>
<dbReference type="PANTHER" id="PTHR11645">
    <property type="entry name" value="PYRROLINE-5-CARBOXYLATE REDUCTASE"/>
    <property type="match status" value="1"/>
</dbReference>
<dbReference type="Gene3D" id="3.40.50.720">
    <property type="entry name" value="NAD(P)-binding Rossmann-like Domain"/>
    <property type="match status" value="1"/>
</dbReference>
<dbReference type="EC" id="1.5.1.2" evidence="3"/>
<feature type="domain" description="Pyrroline-5-carboxylate reductase catalytic N-terminal" evidence="2">
    <location>
        <begin position="5"/>
        <end position="91"/>
    </location>
</feature>
<reference evidence="3 4" key="1">
    <citation type="submission" date="2020-08" db="EMBL/GenBank/DDBJ databases">
        <title>Sequencing the genomes of 1000 actinobacteria strains.</title>
        <authorList>
            <person name="Klenk H.-P."/>
        </authorList>
    </citation>
    <scope>NUCLEOTIDE SEQUENCE [LARGE SCALE GENOMIC DNA]</scope>
    <source>
        <strain evidence="3 4">DSM 45084</strain>
    </source>
</reference>
<dbReference type="GO" id="GO:0055129">
    <property type="term" value="P:L-proline biosynthetic process"/>
    <property type="evidence" value="ECO:0007669"/>
    <property type="project" value="TreeGrafter"/>
</dbReference>
<dbReference type="RefSeq" id="WP_184665672.1">
    <property type="nucleotide sequence ID" value="NZ_BAABAI010000004.1"/>
</dbReference>
<evidence type="ECO:0000313" key="3">
    <source>
        <dbReference type="EMBL" id="MBB4962800.1"/>
    </source>
</evidence>
<proteinExistence type="inferred from homology"/>
<dbReference type="EMBL" id="JACHJS010000001">
    <property type="protein sequence ID" value="MBB4962800.1"/>
    <property type="molecule type" value="Genomic_DNA"/>
</dbReference>
<gene>
    <name evidence="3" type="ORF">F4559_000159</name>
</gene>
<keyword evidence="4" id="KW-1185">Reference proteome</keyword>
<dbReference type="GO" id="GO:0004735">
    <property type="term" value="F:pyrroline-5-carboxylate reductase activity"/>
    <property type="evidence" value="ECO:0007669"/>
    <property type="project" value="UniProtKB-EC"/>
</dbReference>
<comment type="similarity">
    <text evidence="1">Belongs to the pyrroline-5-carboxylate reductase family.</text>
</comment>
<accession>A0A7W7SXI4</accession>
<dbReference type="InterPro" id="IPR036291">
    <property type="entry name" value="NAD(P)-bd_dom_sf"/>
</dbReference>